<dbReference type="EMBL" id="VHSG01000011">
    <property type="protein sequence ID" value="TQV79463.1"/>
    <property type="molecule type" value="Genomic_DNA"/>
</dbReference>
<dbReference type="OrthoDB" id="9805612at2"/>
<dbReference type="GO" id="GO:0016758">
    <property type="term" value="F:hexosyltransferase activity"/>
    <property type="evidence" value="ECO:0007669"/>
    <property type="project" value="UniProtKB-ARBA"/>
</dbReference>
<dbReference type="PANTHER" id="PTHR22916:SF3">
    <property type="entry name" value="UDP-GLCNAC:BETAGAL BETA-1,3-N-ACETYLGLUCOSAMINYLTRANSFERASE-LIKE PROTEIN 1"/>
    <property type="match status" value="1"/>
</dbReference>
<dbReference type="InterPro" id="IPR029044">
    <property type="entry name" value="Nucleotide-diphossugar_trans"/>
</dbReference>
<organism evidence="2 3">
    <name type="scientific">Exilibacterium tricleocarpae</name>
    <dbReference type="NCBI Taxonomy" id="2591008"/>
    <lineage>
        <taxon>Bacteria</taxon>
        <taxon>Pseudomonadati</taxon>
        <taxon>Pseudomonadota</taxon>
        <taxon>Gammaproteobacteria</taxon>
        <taxon>Cellvibrionales</taxon>
        <taxon>Cellvibrionaceae</taxon>
        <taxon>Exilibacterium</taxon>
    </lineage>
</organism>
<feature type="domain" description="Glycosyltransferase 2-like" evidence="1">
    <location>
        <begin position="15"/>
        <end position="141"/>
    </location>
</feature>
<dbReference type="Pfam" id="PF00535">
    <property type="entry name" value="Glycos_transf_2"/>
    <property type="match status" value="1"/>
</dbReference>
<dbReference type="AlphaFoldDB" id="A0A545TQF6"/>
<name>A0A545TQF6_9GAMM</name>
<comment type="caution">
    <text evidence="2">The sequence shown here is derived from an EMBL/GenBank/DDBJ whole genome shotgun (WGS) entry which is preliminary data.</text>
</comment>
<dbReference type="SUPFAM" id="SSF53448">
    <property type="entry name" value="Nucleotide-diphospho-sugar transferases"/>
    <property type="match status" value="1"/>
</dbReference>
<dbReference type="CDD" id="cd00761">
    <property type="entry name" value="Glyco_tranf_GTA_type"/>
    <property type="match status" value="1"/>
</dbReference>
<protein>
    <submittedName>
        <fullName evidence="2">Glycosyltransferase family 2 protein</fullName>
    </submittedName>
</protein>
<gene>
    <name evidence="2" type="ORF">FKG94_11380</name>
</gene>
<accession>A0A545TQF6</accession>
<evidence type="ECO:0000313" key="2">
    <source>
        <dbReference type="EMBL" id="TQV79463.1"/>
    </source>
</evidence>
<dbReference type="RefSeq" id="WP_142904353.1">
    <property type="nucleotide sequence ID" value="NZ_ML660092.1"/>
</dbReference>
<evidence type="ECO:0000313" key="3">
    <source>
        <dbReference type="Proteomes" id="UP000319732"/>
    </source>
</evidence>
<dbReference type="Proteomes" id="UP000319732">
    <property type="component" value="Unassembled WGS sequence"/>
</dbReference>
<sequence>MSGVDASGASKPLVSIGVPVYNESKYIRSALEALLRQSYSHIEVIVFDNASTDETWSICQDMASADTRLRIYKNEKNVGAAENTRLVFREAKGEYFMWAAGHDSWEKNYLEVAVNALEARDSAVLCFGVNHWIDDDGEKLVRTSGWADTVGLGPCSRMVFALLGSMNPILGVIRRQAIEDIPKLLGCIGWDLLVLAELSLRGEFINVTGAAWSRREFRHEPSYAEKLKRYKSKEFNLVDTWFYRHFPNANILIQLVFVIARAKIPWLKKAVLLFSTPLILLIKYIDFKLSASAR</sequence>
<evidence type="ECO:0000259" key="1">
    <source>
        <dbReference type="Pfam" id="PF00535"/>
    </source>
</evidence>
<dbReference type="Gene3D" id="3.90.550.10">
    <property type="entry name" value="Spore Coat Polysaccharide Biosynthesis Protein SpsA, Chain A"/>
    <property type="match status" value="1"/>
</dbReference>
<keyword evidence="2" id="KW-0808">Transferase</keyword>
<keyword evidence="3" id="KW-1185">Reference proteome</keyword>
<reference evidence="2 3" key="1">
    <citation type="submission" date="2019-06" db="EMBL/GenBank/DDBJ databases">
        <title>Whole genome sequence for Cellvibrionaceae sp. R142.</title>
        <authorList>
            <person name="Wang G."/>
        </authorList>
    </citation>
    <scope>NUCLEOTIDE SEQUENCE [LARGE SCALE GENOMIC DNA]</scope>
    <source>
        <strain evidence="2 3">R142</strain>
    </source>
</reference>
<dbReference type="InterPro" id="IPR001173">
    <property type="entry name" value="Glyco_trans_2-like"/>
</dbReference>
<proteinExistence type="predicted"/>
<dbReference type="PANTHER" id="PTHR22916">
    <property type="entry name" value="GLYCOSYLTRANSFERASE"/>
    <property type="match status" value="1"/>
</dbReference>